<reference evidence="1 2" key="1">
    <citation type="submission" date="2018-02" db="EMBL/GenBank/DDBJ databases">
        <title>Comparative genomes isolates from brazilian mangrove.</title>
        <authorList>
            <person name="Araujo J.E."/>
            <person name="Taketani R.G."/>
            <person name="Silva M.C.P."/>
            <person name="Loureco M.V."/>
            <person name="Andreote F.D."/>
        </authorList>
    </citation>
    <scope>NUCLEOTIDE SEQUENCE [LARGE SCALE GENOMIC DNA]</scope>
    <source>
        <strain evidence="1 2">Nap-Phe MGV</strain>
    </source>
</reference>
<gene>
    <name evidence="1" type="ORF">C5Y93_22330</name>
</gene>
<accession>A0A2S8GHJ6</accession>
<protein>
    <submittedName>
        <fullName evidence="1">Uncharacterized protein</fullName>
    </submittedName>
</protein>
<comment type="caution">
    <text evidence="1">The sequence shown here is derived from an EMBL/GenBank/DDBJ whole genome shotgun (WGS) entry which is preliminary data.</text>
</comment>
<dbReference type="OrthoDB" id="278693at2"/>
<organism evidence="1 2">
    <name type="scientific">Blastopirellula marina</name>
    <dbReference type="NCBI Taxonomy" id="124"/>
    <lineage>
        <taxon>Bacteria</taxon>
        <taxon>Pseudomonadati</taxon>
        <taxon>Planctomycetota</taxon>
        <taxon>Planctomycetia</taxon>
        <taxon>Pirellulales</taxon>
        <taxon>Pirellulaceae</taxon>
        <taxon>Blastopirellula</taxon>
    </lineage>
</organism>
<dbReference type="RefSeq" id="WP_105337679.1">
    <property type="nucleotide sequence ID" value="NZ_PUHZ01000022.1"/>
</dbReference>
<dbReference type="Proteomes" id="UP000237819">
    <property type="component" value="Unassembled WGS sequence"/>
</dbReference>
<evidence type="ECO:0000313" key="1">
    <source>
        <dbReference type="EMBL" id="PQO43923.1"/>
    </source>
</evidence>
<dbReference type="AlphaFoldDB" id="A0A2S8GHJ6"/>
<evidence type="ECO:0000313" key="2">
    <source>
        <dbReference type="Proteomes" id="UP000237819"/>
    </source>
</evidence>
<proteinExistence type="predicted"/>
<name>A0A2S8GHJ6_9BACT</name>
<sequence length="148" mass="17040">MPSKQVKDILDHVRAAHQQVKKVCDELRGHEPDARLQLLLEYIGRHEEAFNTALQLYEQDARGKGLLETWLQFSADEAIDEDFAALRLSEGMQADEIVQQVLDFDAKLVALYRDLATSTSSEHVQELFNDLAQLEEDKERQYARLLQD</sequence>
<dbReference type="EMBL" id="PUHZ01000022">
    <property type="protein sequence ID" value="PQO43923.1"/>
    <property type="molecule type" value="Genomic_DNA"/>
</dbReference>